<feature type="domain" description="Outer membrane protein assembly factor BamE" evidence="5">
    <location>
        <begin position="48"/>
        <end position="108"/>
    </location>
</feature>
<evidence type="ECO:0000256" key="4">
    <source>
        <dbReference type="SAM" id="SignalP"/>
    </source>
</evidence>
<keyword evidence="2" id="KW-0472">Membrane</keyword>
<dbReference type="HOGENOM" id="CLU_104933_0_2_5"/>
<evidence type="ECO:0000256" key="2">
    <source>
        <dbReference type="ARBA" id="ARBA00023136"/>
    </source>
</evidence>
<gene>
    <name evidence="6" type="ordered locus">PHZ_c1663</name>
</gene>
<feature type="signal peptide" evidence="4">
    <location>
        <begin position="1"/>
        <end position="32"/>
    </location>
</feature>
<dbReference type="InterPro" id="IPR007450">
    <property type="entry name" value="BamE_dom"/>
</dbReference>
<dbReference type="Pfam" id="PF04355">
    <property type="entry name" value="BamE"/>
    <property type="match status" value="1"/>
</dbReference>
<dbReference type="AlphaFoldDB" id="B4RB23"/>
<dbReference type="InterPro" id="IPR037873">
    <property type="entry name" value="BamE-like"/>
</dbReference>
<reference evidence="6 7" key="1">
    <citation type="journal article" date="2008" name="BMC Genomics">
        <title>Complete genome of Phenylobacterium zucineum - a novel facultative intracellular bacterium isolated from human erythroleukemia cell line K562.</title>
        <authorList>
            <person name="Luo Y."/>
            <person name="Xu X."/>
            <person name="Ding Z."/>
            <person name="Liu Z."/>
            <person name="Zhang B."/>
            <person name="Yan Z."/>
            <person name="Sun J."/>
            <person name="Hu S."/>
            <person name="Hu X."/>
        </authorList>
    </citation>
    <scope>NUCLEOTIDE SEQUENCE [LARGE SCALE GENOMIC DNA]</scope>
    <source>
        <strain evidence="6 7">HLK1</strain>
    </source>
</reference>
<dbReference type="GO" id="GO:0019867">
    <property type="term" value="C:outer membrane"/>
    <property type="evidence" value="ECO:0007669"/>
    <property type="project" value="InterPro"/>
</dbReference>
<evidence type="ECO:0000313" key="7">
    <source>
        <dbReference type="Proteomes" id="UP000001868"/>
    </source>
</evidence>
<accession>B4RB23</accession>
<dbReference type="eggNOG" id="COG2913">
    <property type="taxonomic scope" value="Bacteria"/>
</dbReference>
<dbReference type="Proteomes" id="UP000001868">
    <property type="component" value="Chromosome"/>
</dbReference>
<dbReference type="EMBL" id="CP000747">
    <property type="protein sequence ID" value="ACG78074.1"/>
    <property type="molecule type" value="Genomic_DNA"/>
</dbReference>
<evidence type="ECO:0000259" key="5">
    <source>
        <dbReference type="Pfam" id="PF04355"/>
    </source>
</evidence>
<dbReference type="KEGG" id="pzu:PHZ_c1663"/>
<evidence type="ECO:0000313" key="6">
    <source>
        <dbReference type="EMBL" id="ACG78074.1"/>
    </source>
</evidence>
<keyword evidence="1 4" id="KW-0732">Signal</keyword>
<dbReference type="STRING" id="450851.PHZ_c1663"/>
<proteinExistence type="predicted"/>
<name>B4RB23_PHEZH</name>
<evidence type="ECO:0000256" key="1">
    <source>
        <dbReference type="ARBA" id="ARBA00022729"/>
    </source>
</evidence>
<feature type="region of interest" description="Disordered" evidence="3">
    <location>
        <begin position="152"/>
        <end position="172"/>
    </location>
</feature>
<protein>
    <submittedName>
        <fullName evidence="6">Small protein A (TmRNA-binding)</fullName>
    </submittedName>
</protein>
<sequence length="172" mass="18452">MQVIGNLRMLRRAAPAALAVGLIAGMGLSACAPITTYSGFQAIDANPKDVQVGTDTKSTVRAKLGSPSATSTFDPNVWFYVNQVKQRVAFRKPQVTARNVTAIVFDKESEAVAEVNNYTLKDGKVVAFNGRETPTRGREMTILEQLLGSVGRAGMLPNDDEGVPGSRPGDRR</sequence>
<dbReference type="Gene3D" id="3.30.1450.10">
    <property type="match status" value="1"/>
</dbReference>
<organism evidence="6 7">
    <name type="scientific">Phenylobacterium zucineum (strain HLK1)</name>
    <dbReference type="NCBI Taxonomy" id="450851"/>
    <lineage>
        <taxon>Bacteria</taxon>
        <taxon>Pseudomonadati</taxon>
        <taxon>Pseudomonadota</taxon>
        <taxon>Alphaproteobacteria</taxon>
        <taxon>Caulobacterales</taxon>
        <taxon>Caulobacteraceae</taxon>
        <taxon>Phenylobacterium</taxon>
    </lineage>
</organism>
<feature type="chain" id="PRO_5002822440" evidence="4">
    <location>
        <begin position="33"/>
        <end position="172"/>
    </location>
</feature>
<evidence type="ECO:0000256" key="3">
    <source>
        <dbReference type="SAM" id="MobiDB-lite"/>
    </source>
</evidence>
<keyword evidence="7" id="KW-1185">Reference proteome</keyword>